<reference evidence="1" key="1">
    <citation type="journal article" date="2015" name="Nature">
        <title>Complex archaea that bridge the gap between prokaryotes and eukaryotes.</title>
        <authorList>
            <person name="Spang A."/>
            <person name="Saw J.H."/>
            <person name="Jorgensen S.L."/>
            <person name="Zaremba-Niedzwiedzka K."/>
            <person name="Martijn J."/>
            <person name="Lind A.E."/>
            <person name="van Eijk R."/>
            <person name="Schleper C."/>
            <person name="Guy L."/>
            <person name="Ettema T.J."/>
        </authorList>
    </citation>
    <scope>NUCLEOTIDE SEQUENCE</scope>
</reference>
<comment type="caution">
    <text evidence="1">The sequence shown here is derived from an EMBL/GenBank/DDBJ whole genome shotgun (WGS) entry which is preliminary data.</text>
</comment>
<name>A0A0F9C941_9ZZZZ</name>
<sequence>MYKLYHNNKVIHMNATYNECLIKLQQIAPYSWHHAFKYEGWKIIKTSPSDLIRSIKDLKGKYKDSLSSSNTFSKNKK</sequence>
<proteinExistence type="predicted"/>
<dbReference type="EMBL" id="LAZR01037209">
    <property type="protein sequence ID" value="KKL22797.1"/>
    <property type="molecule type" value="Genomic_DNA"/>
</dbReference>
<accession>A0A0F9C941</accession>
<evidence type="ECO:0000313" key="1">
    <source>
        <dbReference type="EMBL" id="KKL22797.1"/>
    </source>
</evidence>
<gene>
    <name evidence="1" type="ORF">LCGC14_2431820</name>
</gene>
<dbReference type="AlphaFoldDB" id="A0A0F9C941"/>
<organism evidence="1">
    <name type="scientific">marine sediment metagenome</name>
    <dbReference type="NCBI Taxonomy" id="412755"/>
    <lineage>
        <taxon>unclassified sequences</taxon>
        <taxon>metagenomes</taxon>
        <taxon>ecological metagenomes</taxon>
    </lineage>
</organism>
<protein>
    <submittedName>
        <fullName evidence="1">Uncharacterized protein</fullName>
    </submittedName>
</protein>